<protein>
    <submittedName>
        <fullName evidence="2">Uncharacterized protein</fullName>
    </submittedName>
</protein>
<reference evidence="2" key="3">
    <citation type="submission" date="2022-06" db="UniProtKB">
        <authorList>
            <consortium name="EnsemblPlants"/>
        </authorList>
    </citation>
    <scope>IDENTIFICATION</scope>
</reference>
<feature type="region of interest" description="Disordered" evidence="1">
    <location>
        <begin position="1"/>
        <end position="29"/>
    </location>
</feature>
<feature type="compositionally biased region" description="Low complexity" evidence="1">
    <location>
        <begin position="8"/>
        <end position="18"/>
    </location>
</feature>
<evidence type="ECO:0000256" key="1">
    <source>
        <dbReference type="SAM" id="MobiDB-lite"/>
    </source>
</evidence>
<evidence type="ECO:0000313" key="3">
    <source>
        <dbReference type="Proteomes" id="UP000015106"/>
    </source>
</evidence>
<reference evidence="2" key="2">
    <citation type="submission" date="2018-03" db="EMBL/GenBank/DDBJ databases">
        <title>The Triticum urartu genome reveals the dynamic nature of wheat genome evolution.</title>
        <authorList>
            <person name="Ling H."/>
            <person name="Ma B."/>
            <person name="Shi X."/>
            <person name="Liu H."/>
            <person name="Dong L."/>
            <person name="Sun H."/>
            <person name="Cao Y."/>
            <person name="Gao Q."/>
            <person name="Zheng S."/>
            <person name="Li Y."/>
            <person name="Yu Y."/>
            <person name="Du H."/>
            <person name="Qi M."/>
            <person name="Li Y."/>
            <person name="Yu H."/>
            <person name="Cui Y."/>
            <person name="Wang N."/>
            <person name="Chen C."/>
            <person name="Wu H."/>
            <person name="Zhao Y."/>
            <person name="Zhang J."/>
            <person name="Li Y."/>
            <person name="Zhou W."/>
            <person name="Zhang B."/>
            <person name="Hu W."/>
            <person name="Eijk M."/>
            <person name="Tang J."/>
            <person name="Witsenboer H."/>
            <person name="Zhao S."/>
            <person name="Li Z."/>
            <person name="Zhang A."/>
            <person name="Wang D."/>
            <person name="Liang C."/>
        </authorList>
    </citation>
    <scope>NUCLEOTIDE SEQUENCE [LARGE SCALE GENOMIC DNA]</scope>
    <source>
        <strain evidence="2">cv. G1812</strain>
    </source>
</reference>
<evidence type="ECO:0000313" key="2">
    <source>
        <dbReference type="EnsemblPlants" id="TuG1812G0700003028.01.T01.cds260858"/>
    </source>
</evidence>
<dbReference type="EnsemblPlants" id="TuG1812G0700003028.01.T01">
    <property type="protein sequence ID" value="TuG1812G0700003028.01.T01.cds260858"/>
    <property type="gene ID" value="TuG1812G0700003028.01"/>
</dbReference>
<keyword evidence="3" id="KW-1185">Reference proteome</keyword>
<proteinExistence type="predicted"/>
<organism evidence="2 3">
    <name type="scientific">Triticum urartu</name>
    <name type="common">Red wild einkorn</name>
    <name type="synonym">Crithodium urartu</name>
    <dbReference type="NCBI Taxonomy" id="4572"/>
    <lineage>
        <taxon>Eukaryota</taxon>
        <taxon>Viridiplantae</taxon>
        <taxon>Streptophyta</taxon>
        <taxon>Embryophyta</taxon>
        <taxon>Tracheophyta</taxon>
        <taxon>Spermatophyta</taxon>
        <taxon>Magnoliopsida</taxon>
        <taxon>Liliopsida</taxon>
        <taxon>Poales</taxon>
        <taxon>Poaceae</taxon>
        <taxon>BOP clade</taxon>
        <taxon>Pooideae</taxon>
        <taxon>Triticodae</taxon>
        <taxon>Triticeae</taxon>
        <taxon>Triticinae</taxon>
        <taxon>Triticum</taxon>
    </lineage>
</organism>
<sequence>MAAPWRVPAIPRSPWSIRPSPPTHLTNPSLKIPSPSLVFLSSQHNRAQRRRHRVDPAATCLPAPNLHVQQARRHHLRRLHQQIGA</sequence>
<dbReference type="AlphaFoldDB" id="A0A8R7R0W1"/>
<reference evidence="3" key="1">
    <citation type="journal article" date="2013" name="Nature">
        <title>Draft genome of the wheat A-genome progenitor Triticum urartu.</title>
        <authorList>
            <person name="Ling H.Q."/>
            <person name="Zhao S."/>
            <person name="Liu D."/>
            <person name="Wang J."/>
            <person name="Sun H."/>
            <person name="Zhang C."/>
            <person name="Fan H."/>
            <person name="Li D."/>
            <person name="Dong L."/>
            <person name="Tao Y."/>
            <person name="Gao C."/>
            <person name="Wu H."/>
            <person name="Li Y."/>
            <person name="Cui Y."/>
            <person name="Guo X."/>
            <person name="Zheng S."/>
            <person name="Wang B."/>
            <person name="Yu K."/>
            <person name="Liang Q."/>
            <person name="Yang W."/>
            <person name="Lou X."/>
            <person name="Chen J."/>
            <person name="Feng M."/>
            <person name="Jian J."/>
            <person name="Zhang X."/>
            <person name="Luo G."/>
            <person name="Jiang Y."/>
            <person name="Liu J."/>
            <person name="Wang Z."/>
            <person name="Sha Y."/>
            <person name="Zhang B."/>
            <person name="Wu H."/>
            <person name="Tang D."/>
            <person name="Shen Q."/>
            <person name="Xue P."/>
            <person name="Zou S."/>
            <person name="Wang X."/>
            <person name="Liu X."/>
            <person name="Wang F."/>
            <person name="Yang Y."/>
            <person name="An X."/>
            <person name="Dong Z."/>
            <person name="Zhang K."/>
            <person name="Zhang X."/>
            <person name="Luo M.C."/>
            <person name="Dvorak J."/>
            <person name="Tong Y."/>
            <person name="Wang J."/>
            <person name="Yang H."/>
            <person name="Li Z."/>
            <person name="Wang D."/>
            <person name="Zhang A."/>
            <person name="Wang J."/>
        </authorList>
    </citation>
    <scope>NUCLEOTIDE SEQUENCE</scope>
    <source>
        <strain evidence="3">cv. G1812</strain>
    </source>
</reference>
<accession>A0A8R7R0W1</accession>
<dbReference type="Gramene" id="TuG1812G0700003028.01.T01">
    <property type="protein sequence ID" value="TuG1812G0700003028.01.T01.cds260858"/>
    <property type="gene ID" value="TuG1812G0700003028.01"/>
</dbReference>
<dbReference type="Proteomes" id="UP000015106">
    <property type="component" value="Chromosome 7"/>
</dbReference>
<name>A0A8R7R0W1_TRIUA</name>